<dbReference type="EMBL" id="AP028919">
    <property type="protein sequence ID" value="BET00039.1"/>
    <property type="molecule type" value="Genomic_DNA"/>
</dbReference>
<evidence type="ECO:0000313" key="1">
    <source>
        <dbReference type="EMBL" id="BET00039.1"/>
    </source>
</evidence>
<dbReference type="Proteomes" id="UP001307889">
    <property type="component" value="Chromosome 11"/>
</dbReference>
<organism evidence="1 2">
    <name type="scientific">Nesidiocoris tenuis</name>
    <dbReference type="NCBI Taxonomy" id="355587"/>
    <lineage>
        <taxon>Eukaryota</taxon>
        <taxon>Metazoa</taxon>
        <taxon>Ecdysozoa</taxon>
        <taxon>Arthropoda</taxon>
        <taxon>Hexapoda</taxon>
        <taxon>Insecta</taxon>
        <taxon>Pterygota</taxon>
        <taxon>Neoptera</taxon>
        <taxon>Paraneoptera</taxon>
        <taxon>Hemiptera</taxon>
        <taxon>Heteroptera</taxon>
        <taxon>Panheteroptera</taxon>
        <taxon>Cimicomorpha</taxon>
        <taxon>Miridae</taxon>
        <taxon>Dicyphina</taxon>
        <taxon>Nesidiocoris</taxon>
    </lineage>
</organism>
<keyword evidence="2" id="KW-1185">Reference proteome</keyword>
<sequence>MLQMPEIPPPWILQEASLTHQECCGSPENLLVSLRILFIPQESYESPSVFPKNLLDTPITLWTSQEAFWTLHLRESSGAQKNHLNFPRIFRILQDFIGFPKNPLDFPRTLWIPRKSSGFPKDPLNPLDPPRILFIPQESSELPKNPPGFSKNRLDSPRTLLDSPCILWLPQESSGFPKKPLDSADS</sequence>
<reference evidence="1 2" key="1">
    <citation type="submission" date="2023-09" db="EMBL/GenBank/DDBJ databases">
        <title>Nesidiocoris tenuis whole genome shotgun sequence.</title>
        <authorList>
            <person name="Shibata T."/>
            <person name="Shimoda M."/>
            <person name="Kobayashi T."/>
            <person name="Uehara T."/>
        </authorList>
    </citation>
    <scope>NUCLEOTIDE SEQUENCE [LARGE SCALE GENOMIC DNA]</scope>
    <source>
        <strain evidence="1 2">Japan</strain>
    </source>
</reference>
<evidence type="ECO:0000313" key="2">
    <source>
        <dbReference type="Proteomes" id="UP001307889"/>
    </source>
</evidence>
<proteinExistence type="predicted"/>
<protein>
    <submittedName>
        <fullName evidence="1">Uncharacterized protein</fullName>
    </submittedName>
</protein>
<gene>
    <name evidence="1" type="ORF">NTJ_12855</name>
</gene>
<accession>A0ABN7B6Y2</accession>
<name>A0ABN7B6Y2_9HEMI</name>